<dbReference type="PANTHER" id="PTHR21666">
    <property type="entry name" value="PEPTIDASE-RELATED"/>
    <property type="match status" value="1"/>
</dbReference>
<dbReference type="PROSITE" id="PS51782">
    <property type="entry name" value="LYSM"/>
    <property type="match status" value="1"/>
</dbReference>
<accession>U4TBY0</accession>
<dbReference type="InterPro" id="IPR050570">
    <property type="entry name" value="Cell_wall_metabolism_enzyme"/>
</dbReference>
<dbReference type="RefSeq" id="WP_021813570.1">
    <property type="nucleotide sequence ID" value="NZ_AUSW01000015.1"/>
</dbReference>
<gene>
    <name evidence="5" type="ORF">M917_0917</name>
</gene>
<organism evidence="5 6">
    <name type="scientific">Psychrobacter aquaticus CMS 56</name>
    <dbReference type="NCBI Taxonomy" id="1354303"/>
    <lineage>
        <taxon>Bacteria</taxon>
        <taxon>Pseudomonadati</taxon>
        <taxon>Pseudomonadota</taxon>
        <taxon>Gammaproteobacteria</taxon>
        <taxon>Moraxellales</taxon>
        <taxon>Moraxellaceae</taxon>
        <taxon>Psychrobacter</taxon>
    </lineage>
</organism>
<comment type="caution">
    <text evidence="5">The sequence shown here is derived from an EMBL/GenBank/DDBJ whole genome shotgun (WGS) entry which is preliminary data.</text>
</comment>
<evidence type="ECO:0000256" key="3">
    <source>
        <dbReference type="SAM" id="SignalP"/>
    </source>
</evidence>
<feature type="region of interest" description="Disordered" evidence="2">
    <location>
        <begin position="116"/>
        <end position="138"/>
    </location>
</feature>
<dbReference type="eggNOG" id="COG4942">
    <property type="taxonomic scope" value="Bacteria"/>
</dbReference>
<feature type="signal peptide" evidence="3">
    <location>
        <begin position="1"/>
        <end position="21"/>
    </location>
</feature>
<dbReference type="InterPro" id="IPR016047">
    <property type="entry name" value="M23ase_b-sheet_dom"/>
</dbReference>
<name>U4TBY0_9GAMM</name>
<sequence>MKKLMTGSRCVKMVLIGTMTAATLTMVGCATKPTYQSPNQAGPKIITNAQGIPNYHRVQRGDTVSQIAERYRINYRQIGALNGLDSKYTIYSGQWLKLWQGTSATSADNNRYNTSSPIVSQPTYTPPMTSAPMTGSSSPAYEVTANATSGYEYPSRNQVTRNFDAAAGTMGMGFAGNVGDPVLASQSGTVLYSGNGLPEYGNLIMIRHSDNYITAYAHNSQLLVKEGDTVQRGQRIANMGSSGQTNQVGLEFQVRLNGNPIDPRAVLGR</sequence>
<dbReference type="InterPro" id="IPR036779">
    <property type="entry name" value="LysM_dom_sf"/>
</dbReference>
<dbReference type="EMBL" id="AUSW01000015">
    <property type="protein sequence ID" value="ERL56239.1"/>
    <property type="molecule type" value="Genomic_DNA"/>
</dbReference>
<dbReference type="SUPFAM" id="SSF51261">
    <property type="entry name" value="Duplicated hybrid motif"/>
    <property type="match status" value="1"/>
</dbReference>
<evidence type="ECO:0000313" key="5">
    <source>
        <dbReference type="EMBL" id="ERL56239.1"/>
    </source>
</evidence>
<evidence type="ECO:0000313" key="6">
    <source>
        <dbReference type="Proteomes" id="UP000016761"/>
    </source>
</evidence>
<dbReference type="Gene3D" id="2.70.70.10">
    <property type="entry name" value="Glucose Permease (Domain IIA)"/>
    <property type="match status" value="1"/>
</dbReference>
<evidence type="ECO:0000256" key="2">
    <source>
        <dbReference type="SAM" id="MobiDB-lite"/>
    </source>
</evidence>
<dbReference type="Proteomes" id="UP000016761">
    <property type="component" value="Unassembled WGS sequence"/>
</dbReference>
<dbReference type="CDD" id="cd12797">
    <property type="entry name" value="M23_peptidase"/>
    <property type="match status" value="1"/>
</dbReference>
<dbReference type="Pfam" id="PF01476">
    <property type="entry name" value="LysM"/>
    <property type="match status" value="1"/>
</dbReference>
<dbReference type="PATRIC" id="fig|1354303.4.peg.904"/>
<reference evidence="5 6" key="1">
    <citation type="journal article" date="2013" name="Genome Announc.">
        <title>Draft Genome Sequence of Psychrobacter aquaticus Strain CMS 56T, Isolated from a Cyanobacterial Mat Sample Collected from Water Bodies in the McMurdo Dry Valley Region of Antarctica.</title>
        <authorList>
            <person name="Reddy G.S."/>
            <person name="Ara S."/>
            <person name="Singh A."/>
            <person name="Kumar Pinnaka A."/>
            <person name="Shivaji S."/>
        </authorList>
    </citation>
    <scope>NUCLEOTIDE SEQUENCE [LARGE SCALE GENOMIC DNA]</scope>
    <source>
        <strain evidence="5 6">CMS 56</strain>
    </source>
</reference>
<dbReference type="InterPro" id="IPR011055">
    <property type="entry name" value="Dup_hybrid_motif"/>
</dbReference>
<feature type="chain" id="PRO_5004655689" evidence="3">
    <location>
        <begin position="22"/>
        <end position="269"/>
    </location>
</feature>
<dbReference type="InterPro" id="IPR018392">
    <property type="entry name" value="LysM"/>
</dbReference>
<dbReference type="PANTHER" id="PTHR21666:SF263">
    <property type="entry name" value="MUREIN HYDROLASE ACTIVATOR NLPD"/>
    <property type="match status" value="1"/>
</dbReference>
<dbReference type="GO" id="GO:0004222">
    <property type="term" value="F:metalloendopeptidase activity"/>
    <property type="evidence" value="ECO:0007669"/>
    <property type="project" value="TreeGrafter"/>
</dbReference>
<dbReference type="Gene3D" id="3.10.350.10">
    <property type="entry name" value="LysM domain"/>
    <property type="match status" value="1"/>
</dbReference>
<evidence type="ECO:0000259" key="4">
    <source>
        <dbReference type="PROSITE" id="PS51782"/>
    </source>
</evidence>
<dbReference type="AlphaFoldDB" id="U4TBY0"/>
<dbReference type="Pfam" id="PF01551">
    <property type="entry name" value="Peptidase_M23"/>
    <property type="match status" value="1"/>
</dbReference>
<comment type="similarity">
    <text evidence="1">Belongs to the E.coli NlpD/Haemophilus LppB family.</text>
</comment>
<dbReference type="eggNOG" id="COG1388">
    <property type="taxonomic scope" value="Bacteria"/>
</dbReference>
<keyword evidence="6" id="KW-1185">Reference proteome</keyword>
<dbReference type="STRING" id="1354303.M917_0917"/>
<feature type="domain" description="LysM" evidence="4">
    <location>
        <begin position="54"/>
        <end position="98"/>
    </location>
</feature>
<dbReference type="PROSITE" id="PS51257">
    <property type="entry name" value="PROKAR_LIPOPROTEIN"/>
    <property type="match status" value="1"/>
</dbReference>
<dbReference type="CDD" id="cd00118">
    <property type="entry name" value="LysM"/>
    <property type="match status" value="1"/>
</dbReference>
<dbReference type="OrthoDB" id="9795421at2"/>
<protein>
    <submittedName>
        <fullName evidence="5">Peptidase M23B</fullName>
    </submittedName>
</protein>
<keyword evidence="3" id="KW-0732">Signal</keyword>
<proteinExistence type="inferred from homology"/>
<evidence type="ECO:0000256" key="1">
    <source>
        <dbReference type="ARBA" id="ARBA00038420"/>
    </source>
</evidence>
<dbReference type="SMART" id="SM00257">
    <property type="entry name" value="LysM"/>
    <property type="match status" value="1"/>
</dbReference>